<dbReference type="Gene3D" id="3.90.550.10">
    <property type="entry name" value="Spore Coat Polysaccharide Biosynthesis Protein SpsA, Chain A"/>
    <property type="match status" value="1"/>
</dbReference>
<name>A0A0G1L3Y3_9BACT</name>
<evidence type="ECO:0000256" key="1">
    <source>
        <dbReference type="ARBA" id="ARBA00004389"/>
    </source>
</evidence>
<dbReference type="PANTHER" id="PTHR10859:SF91">
    <property type="entry name" value="DOLICHYL-PHOSPHATE BETA-GLUCOSYLTRANSFERASE"/>
    <property type="match status" value="1"/>
</dbReference>
<dbReference type="AlphaFoldDB" id="A0A0G1L3Y3"/>
<dbReference type="InterPro" id="IPR035518">
    <property type="entry name" value="DPG_synthase"/>
</dbReference>
<evidence type="ECO:0000256" key="4">
    <source>
        <dbReference type="ARBA" id="ARBA00012583"/>
    </source>
</evidence>
<evidence type="ECO:0000256" key="2">
    <source>
        <dbReference type="ARBA" id="ARBA00004922"/>
    </source>
</evidence>
<evidence type="ECO:0000256" key="6">
    <source>
        <dbReference type="ARBA" id="ARBA00022679"/>
    </source>
</evidence>
<evidence type="ECO:0000256" key="12">
    <source>
        <dbReference type="ARBA" id="ARBA00045097"/>
    </source>
</evidence>
<evidence type="ECO:0000256" key="8">
    <source>
        <dbReference type="ARBA" id="ARBA00022824"/>
    </source>
</evidence>
<evidence type="ECO:0000313" key="15">
    <source>
        <dbReference type="Proteomes" id="UP000034368"/>
    </source>
</evidence>
<dbReference type="Pfam" id="PF00535">
    <property type="entry name" value="Glycos_transf_2"/>
    <property type="match status" value="1"/>
</dbReference>
<keyword evidence="9" id="KW-0735">Signal-anchor</keyword>
<dbReference type="GO" id="GO:0006487">
    <property type="term" value="P:protein N-linked glycosylation"/>
    <property type="evidence" value="ECO:0007669"/>
    <property type="project" value="TreeGrafter"/>
</dbReference>
<dbReference type="CDD" id="cd04188">
    <property type="entry name" value="DPG_synthase"/>
    <property type="match status" value="1"/>
</dbReference>
<evidence type="ECO:0000256" key="7">
    <source>
        <dbReference type="ARBA" id="ARBA00022692"/>
    </source>
</evidence>
<accession>A0A0G1L3Y3</accession>
<keyword evidence="7" id="KW-0812">Transmembrane</keyword>
<feature type="domain" description="Glycosyltransferase 2-like" evidence="13">
    <location>
        <begin position="4"/>
        <end position="164"/>
    </location>
</feature>
<dbReference type="EMBL" id="LCKD01000001">
    <property type="protein sequence ID" value="KKT90470.1"/>
    <property type="molecule type" value="Genomic_DNA"/>
</dbReference>
<evidence type="ECO:0000256" key="10">
    <source>
        <dbReference type="ARBA" id="ARBA00022989"/>
    </source>
</evidence>
<protein>
    <recommendedName>
        <fullName evidence="4">dolichyl-phosphate beta-glucosyltransferase</fullName>
        <ecNumber evidence="4">2.4.1.117</ecNumber>
    </recommendedName>
</protein>
<evidence type="ECO:0000256" key="5">
    <source>
        <dbReference type="ARBA" id="ARBA00022676"/>
    </source>
</evidence>
<comment type="pathway">
    <text evidence="2">Protein modification; protein glycosylation.</text>
</comment>
<comment type="subcellular location">
    <subcellularLocation>
        <location evidence="1">Endoplasmic reticulum membrane</location>
        <topology evidence="1">Single-pass membrane protein</topology>
    </subcellularLocation>
</comment>
<dbReference type="EC" id="2.4.1.117" evidence="4"/>
<evidence type="ECO:0000259" key="13">
    <source>
        <dbReference type="Pfam" id="PF00535"/>
    </source>
</evidence>
<evidence type="ECO:0000313" key="14">
    <source>
        <dbReference type="EMBL" id="KKT90470.1"/>
    </source>
</evidence>
<evidence type="ECO:0000256" key="3">
    <source>
        <dbReference type="ARBA" id="ARBA00006739"/>
    </source>
</evidence>
<comment type="similarity">
    <text evidence="3">Belongs to the glycosyltransferase 2 family.</text>
</comment>
<comment type="caution">
    <text evidence="14">The sequence shown here is derived from an EMBL/GenBank/DDBJ whole genome shotgun (WGS) entry which is preliminary data.</text>
</comment>
<dbReference type="InterPro" id="IPR001173">
    <property type="entry name" value="Glyco_trans_2-like"/>
</dbReference>
<dbReference type="InterPro" id="IPR029044">
    <property type="entry name" value="Nucleotide-diphossugar_trans"/>
</dbReference>
<keyword evidence="8" id="KW-0256">Endoplasmic reticulum</keyword>
<keyword evidence="5" id="KW-0328">Glycosyltransferase</keyword>
<dbReference type="Proteomes" id="UP000034368">
    <property type="component" value="Unassembled WGS sequence"/>
</dbReference>
<sequence length="251" mass="28377">MRLSVIIPAYNDEKHIRDTILDIHKYVSEHYPDHEIIVCVDGSKDKTPDIVKNLADSIPTLKFNINPVNHGKGFVVKQGMMQAGGDVRIFTDADNSTSIDHLEKMLPFLSEGYDVIIASIAVKDHQVAQGSEPLWRQIFGKAGNLFIQIMAVPGIKDTQRGFKVFSTRAADDIFPRLTINRFGFDIEVLALARKFGYKIKEVGINWKNDPHSESRPRFGAYFNVLMDTVRVRWNLLTGKYNSTISKQAVVK</sequence>
<reference evidence="14 15" key="1">
    <citation type="journal article" date="2015" name="Nature">
        <title>rRNA introns, odd ribosomes, and small enigmatic genomes across a large radiation of phyla.</title>
        <authorList>
            <person name="Brown C.T."/>
            <person name="Hug L.A."/>
            <person name="Thomas B.C."/>
            <person name="Sharon I."/>
            <person name="Castelle C.J."/>
            <person name="Singh A."/>
            <person name="Wilkins M.J."/>
            <person name="Williams K.H."/>
            <person name="Banfield J.F."/>
        </authorList>
    </citation>
    <scope>NUCLEOTIDE SEQUENCE [LARGE SCALE GENOMIC DNA]</scope>
</reference>
<keyword evidence="11" id="KW-0472">Membrane</keyword>
<keyword evidence="6 14" id="KW-0808">Transferase</keyword>
<proteinExistence type="inferred from homology"/>
<dbReference type="PANTHER" id="PTHR10859">
    <property type="entry name" value="GLYCOSYL TRANSFERASE"/>
    <property type="match status" value="1"/>
</dbReference>
<organism evidence="14 15">
    <name type="scientific">Candidatus Yanofskybacteria bacterium GW2011_GWB1_45_11</name>
    <dbReference type="NCBI Taxonomy" id="1619026"/>
    <lineage>
        <taxon>Bacteria</taxon>
        <taxon>Candidatus Yanofskyibacteriota</taxon>
    </lineage>
</organism>
<dbReference type="GO" id="GO:0004581">
    <property type="term" value="F:dolichyl-phosphate beta-glucosyltransferase activity"/>
    <property type="evidence" value="ECO:0007669"/>
    <property type="project" value="UniProtKB-EC"/>
</dbReference>
<gene>
    <name evidence="14" type="ORF">UW90_C0001G0058</name>
</gene>
<evidence type="ECO:0000256" key="9">
    <source>
        <dbReference type="ARBA" id="ARBA00022968"/>
    </source>
</evidence>
<evidence type="ECO:0000256" key="11">
    <source>
        <dbReference type="ARBA" id="ARBA00023136"/>
    </source>
</evidence>
<dbReference type="SUPFAM" id="SSF53448">
    <property type="entry name" value="Nucleotide-diphospho-sugar transferases"/>
    <property type="match status" value="1"/>
</dbReference>
<comment type="catalytic activity">
    <reaction evidence="12">
        <text>a di-trans,poly-cis-dolichyl phosphate + UDP-alpha-D-glucose = a di-trans,poly-cis-dolichyl beta-D-glucosyl phosphate + UDP</text>
        <dbReference type="Rhea" id="RHEA:15401"/>
        <dbReference type="Rhea" id="RHEA-COMP:19498"/>
        <dbReference type="Rhea" id="RHEA-COMP:19502"/>
        <dbReference type="ChEBI" id="CHEBI:57525"/>
        <dbReference type="ChEBI" id="CHEBI:57683"/>
        <dbReference type="ChEBI" id="CHEBI:58223"/>
        <dbReference type="ChEBI" id="CHEBI:58885"/>
        <dbReference type="EC" id="2.4.1.117"/>
    </reaction>
    <physiologicalReaction direction="left-to-right" evidence="12">
        <dbReference type="Rhea" id="RHEA:15402"/>
    </physiologicalReaction>
</comment>
<keyword evidence="10" id="KW-1133">Transmembrane helix</keyword>